<proteinExistence type="predicted"/>
<sequence length="133" mass="15374">DLLHFIFAAYQPRYFRVCDRLLQSHVTKKRISLRRCVFVRSQSVYYYGNILQPCDVCLKSCALTSPFMSSVKFSLLLMLALTTMVPDTSSRRVRPSREPACSWRPCRGIGDPRCRPECSCNNVGNGRYYCLPY</sequence>
<reference evidence="1" key="1">
    <citation type="journal article" date="2016" name="Ticks Tick Borne Dis.">
        <title>De novo assembly and annotation of the salivary gland transcriptome of Rhipicephalus appendiculatus male and female ticks during blood feeding.</title>
        <authorList>
            <person name="de Castro M.H."/>
            <person name="de Klerk D."/>
            <person name="Pienaar R."/>
            <person name="Latif A.A."/>
            <person name="Rees D.J."/>
            <person name="Mans B.J."/>
        </authorList>
    </citation>
    <scope>NUCLEOTIDE SEQUENCE</scope>
    <source>
        <tissue evidence="1">Salivary glands</tissue>
    </source>
</reference>
<accession>A0A131Z8Q1</accession>
<feature type="non-terminal residue" evidence="1">
    <location>
        <position position="1"/>
    </location>
</feature>
<name>A0A131Z8Q1_RHIAP</name>
<organism evidence="1">
    <name type="scientific">Rhipicephalus appendiculatus</name>
    <name type="common">Brown ear tick</name>
    <dbReference type="NCBI Taxonomy" id="34631"/>
    <lineage>
        <taxon>Eukaryota</taxon>
        <taxon>Metazoa</taxon>
        <taxon>Ecdysozoa</taxon>
        <taxon>Arthropoda</taxon>
        <taxon>Chelicerata</taxon>
        <taxon>Arachnida</taxon>
        <taxon>Acari</taxon>
        <taxon>Parasitiformes</taxon>
        <taxon>Ixodida</taxon>
        <taxon>Ixodoidea</taxon>
        <taxon>Ixodidae</taxon>
        <taxon>Rhipicephalinae</taxon>
        <taxon>Rhipicephalus</taxon>
        <taxon>Rhipicephalus</taxon>
    </lineage>
</organism>
<dbReference type="EMBL" id="GEDV01001365">
    <property type="protein sequence ID" value="JAP87192.1"/>
    <property type="molecule type" value="Transcribed_RNA"/>
</dbReference>
<protein>
    <submittedName>
        <fullName evidence="1">Tick defensin</fullName>
    </submittedName>
</protein>
<evidence type="ECO:0000313" key="1">
    <source>
        <dbReference type="EMBL" id="JAP87192.1"/>
    </source>
</evidence>
<dbReference type="AlphaFoldDB" id="A0A131Z8Q1"/>